<dbReference type="GO" id="GO:0015199">
    <property type="term" value="F:amino-acid betaine transmembrane transporter activity"/>
    <property type="evidence" value="ECO:0007669"/>
    <property type="project" value="TreeGrafter"/>
</dbReference>
<dbReference type="AlphaFoldDB" id="A0A833PFI0"/>
<dbReference type="InterPro" id="IPR037185">
    <property type="entry name" value="EmrE-like"/>
</dbReference>
<comment type="subcellular location">
    <subcellularLocation>
        <location evidence="1 8">Cell membrane</location>
        <topology evidence="1 8">Multi-pass membrane protein</topology>
    </subcellularLocation>
</comment>
<feature type="transmembrane region" description="Helical" evidence="9">
    <location>
        <begin position="65"/>
        <end position="85"/>
    </location>
</feature>
<dbReference type="PANTHER" id="PTHR30561">
    <property type="entry name" value="SMR FAMILY PROTON-DEPENDENT DRUG EFFLUX TRANSPORTER SUGE"/>
    <property type="match status" value="1"/>
</dbReference>
<evidence type="ECO:0000256" key="8">
    <source>
        <dbReference type="RuleBase" id="RU003942"/>
    </source>
</evidence>
<feature type="transmembrane region" description="Helical" evidence="9">
    <location>
        <begin position="91"/>
        <end position="110"/>
    </location>
</feature>
<keyword evidence="5 9" id="KW-1133">Transmembrane helix</keyword>
<dbReference type="InterPro" id="IPR045324">
    <property type="entry name" value="Small_multidrug_res"/>
</dbReference>
<proteinExistence type="inferred from homology"/>
<dbReference type="PANTHER" id="PTHR30561:SF1">
    <property type="entry name" value="MULTIDRUG TRANSPORTER EMRE"/>
    <property type="match status" value="1"/>
</dbReference>
<evidence type="ECO:0000313" key="10">
    <source>
        <dbReference type="EMBL" id="KAF1024461.1"/>
    </source>
</evidence>
<gene>
    <name evidence="10" type="primary">emrE_2</name>
    <name evidence="10" type="ORF">GAK29_02559</name>
</gene>
<dbReference type="GO" id="GO:0005886">
    <property type="term" value="C:plasma membrane"/>
    <property type="evidence" value="ECO:0007669"/>
    <property type="project" value="UniProtKB-SubCell"/>
</dbReference>
<keyword evidence="6 9" id="KW-0472">Membrane</keyword>
<protein>
    <submittedName>
        <fullName evidence="10">Multidrug transporter EmrE</fullName>
    </submittedName>
</protein>
<evidence type="ECO:0000313" key="11">
    <source>
        <dbReference type="Proteomes" id="UP000490535"/>
    </source>
</evidence>
<evidence type="ECO:0000256" key="7">
    <source>
        <dbReference type="ARBA" id="ARBA00038032"/>
    </source>
</evidence>
<evidence type="ECO:0000256" key="6">
    <source>
        <dbReference type="ARBA" id="ARBA00023136"/>
    </source>
</evidence>
<dbReference type="GO" id="GO:0015220">
    <property type="term" value="F:choline transmembrane transporter activity"/>
    <property type="evidence" value="ECO:0007669"/>
    <property type="project" value="TreeGrafter"/>
</dbReference>
<name>A0A833PFI0_ACIBZ</name>
<dbReference type="SUPFAM" id="SSF103481">
    <property type="entry name" value="Multidrug resistance efflux transporter EmrE"/>
    <property type="match status" value="1"/>
</dbReference>
<evidence type="ECO:0000256" key="3">
    <source>
        <dbReference type="ARBA" id="ARBA00022475"/>
    </source>
</evidence>
<dbReference type="Gene3D" id="1.10.3730.20">
    <property type="match status" value="1"/>
</dbReference>
<dbReference type="GO" id="GO:1990961">
    <property type="term" value="P:xenobiotic detoxification by transmembrane export across the plasma membrane"/>
    <property type="evidence" value="ECO:0007669"/>
    <property type="project" value="UniProtKB-ARBA"/>
</dbReference>
<dbReference type="FunFam" id="1.10.3730.20:FF:000001">
    <property type="entry name" value="Quaternary ammonium compound resistance transporter SugE"/>
    <property type="match status" value="1"/>
</dbReference>
<accession>A0A833PFI0</accession>
<keyword evidence="3" id="KW-1003">Cell membrane</keyword>
<keyword evidence="2" id="KW-0813">Transport</keyword>
<evidence type="ECO:0000256" key="4">
    <source>
        <dbReference type="ARBA" id="ARBA00022692"/>
    </source>
</evidence>
<dbReference type="EMBL" id="WNDP01000061">
    <property type="protein sequence ID" value="KAF1024461.1"/>
    <property type="molecule type" value="Genomic_DNA"/>
</dbReference>
<evidence type="ECO:0000256" key="1">
    <source>
        <dbReference type="ARBA" id="ARBA00004651"/>
    </source>
</evidence>
<comment type="caution">
    <text evidence="10">The sequence shown here is derived from an EMBL/GenBank/DDBJ whole genome shotgun (WGS) entry which is preliminary data.</text>
</comment>
<reference evidence="11" key="1">
    <citation type="journal article" date="2020" name="MBio">
        <title>Horizontal gene transfer to a defensive symbiont with a reduced genome amongst a multipartite beetle microbiome.</title>
        <authorList>
            <person name="Waterworth S.C."/>
            <person name="Florez L.V."/>
            <person name="Rees E.R."/>
            <person name="Hertweck C."/>
            <person name="Kaltenpoth M."/>
            <person name="Kwan J.C."/>
        </authorList>
    </citation>
    <scope>NUCLEOTIDE SEQUENCE [LARGE SCALE GENOMIC DNA]</scope>
</reference>
<comment type="similarity">
    <text evidence="7 8">Belongs to the drug/metabolite transporter (DMT) superfamily. Small multidrug resistance (SMR) (TC 2.A.7.1) family.</text>
</comment>
<evidence type="ECO:0000256" key="9">
    <source>
        <dbReference type="SAM" id="Phobius"/>
    </source>
</evidence>
<evidence type="ECO:0000256" key="5">
    <source>
        <dbReference type="ARBA" id="ARBA00022989"/>
    </source>
</evidence>
<feature type="transmembrane region" description="Helical" evidence="9">
    <location>
        <begin position="33"/>
        <end position="53"/>
    </location>
</feature>
<keyword evidence="4 8" id="KW-0812">Transmembrane</keyword>
<sequence length="116" mass="12335">MYMNSIVIAYSLLAVAIIAEVTGSTFLVKSQGFTKLVPSLLVVFFYVISFYLLSQVIKTIPLGIAYAIWAGVGIILTALVGYFIFKQSLDIAAIAGIGLIISGVLVINLFSTSAGH</sequence>
<dbReference type="GO" id="GO:0031460">
    <property type="term" value="P:glycine betaine transport"/>
    <property type="evidence" value="ECO:0007669"/>
    <property type="project" value="TreeGrafter"/>
</dbReference>
<organism evidence="10 11">
    <name type="scientific">Acinetobacter bereziniae</name>
    <name type="common">Acinetobacter genomosp. 10</name>
    <dbReference type="NCBI Taxonomy" id="106648"/>
    <lineage>
        <taxon>Bacteria</taxon>
        <taxon>Pseudomonadati</taxon>
        <taxon>Pseudomonadota</taxon>
        <taxon>Gammaproteobacteria</taxon>
        <taxon>Moraxellales</taxon>
        <taxon>Moraxellaceae</taxon>
        <taxon>Acinetobacter</taxon>
    </lineage>
</organism>
<dbReference type="GO" id="GO:0015297">
    <property type="term" value="F:antiporter activity"/>
    <property type="evidence" value="ECO:0007669"/>
    <property type="project" value="TreeGrafter"/>
</dbReference>
<dbReference type="InterPro" id="IPR000390">
    <property type="entry name" value="Small_drug/metabolite_transptr"/>
</dbReference>
<dbReference type="Proteomes" id="UP000490535">
    <property type="component" value="Unassembled WGS sequence"/>
</dbReference>
<dbReference type="Pfam" id="PF00893">
    <property type="entry name" value="Multi_Drug_Res"/>
    <property type="match status" value="1"/>
</dbReference>
<evidence type="ECO:0000256" key="2">
    <source>
        <dbReference type="ARBA" id="ARBA00022448"/>
    </source>
</evidence>